<keyword evidence="3" id="KW-1185">Reference proteome</keyword>
<accession>A0ABS7WE99</accession>
<sequence>MSTARSLLHREHPWIGQEVEDTATGRRGILRAVAPDGDRPRPVAWLLPAGGGTEWTTDPRTLDHPAPVPPGARSTS</sequence>
<evidence type="ECO:0000313" key="2">
    <source>
        <dbReference type="EMBL" id="MBZ6156287.1"/>
    </source>
</evidence>
<gene>
    <name evidence="2" type="ORF">KVH32_34790</name>
</gene>
<comment type="caution">
    <text evidence="2">The sequence shown here is derived from an EMBL/GenBank/DDBJ whole genome shotgun (WGS) entry which is preliminary data.</text>
</comment>
<protein>
    <recommendedName>
        <fullName evidence="4">DUF1918 domain-containing protein</fullName>
    </recommendedName>
</protein>
<evidence type="ECO:0000313" key="3">
    <source>
        <dbReference type="Proteomes" id="UP000758701"/>
    </source>
</evidence>
<dbReference type="EMBL" id="JAHSTP010000025">
    <property type="protein sequence ID" value="MBZ6156287.1"/>
    <property type="molecule type" value="Genomic_DNA"/>
</dbReference>
<dbReference type="RefSeq" id="WP_224310419.1">
    <property type="nucleotide sequence ID" value="NZ_JAHSST010000031.1"/>
</dbReference>
<evidence type="ECO:0000256" key="1">
    <source>
        <dbReference type="SAM" id="MobiDB-lite"/>
    </source>
</evidence>
<reference evidence="2 3" key="1">
    <citation type="submission" date="2021-06" db="EMBL/GenBank/DDBJ databases">
        <title>Ecological speciation of a Streptomyces species isolated from different habitats and geographic origins.</title>
        <authorList>
            <person name="Wang J."/>
        </authorList>
    </citation>
    <scope>NUCLEOTIDE SEQUENCE [LARGE SCALE GENOMIC DNA]</scope>
    <source>
        <strain evidence="2 3">FXJ8.012</strain>
    </source>
</reference>
<evidence type="ECO:0008006" key="4">
    <source>
        <dbReference type="Google" id="ProtNLM"/>
    </source>
</evidence>
<organism evidence="2 3">
    <name type="scientific">Streptomyces olivaceus</name>
    <dbReference type="NCBI Taxonomy" id="47716"/>
    <lineage>
        <taxon>Bacteria</taxon>
        <taxon>Bacillati</taxon>
        <taxon>Actinomycetota</taxon>
        <taxon>Actinomycetes</taxon>
        <taxon>Kitasatosporales</taxon>
        <taxon>Streptomycetaceae</taxon>
        <taxon>Streptomyces</taxon>
    </lineage>
</organism>
<proteinExistence type="predicted"/>
<feature type="region of interest" description="Disordered" evidence="1">
    <location>
        <begin position="48"/>
        <end position="76"/>
    </location>
</feature>
<dbReference type="Proteomes" id="UP000758701">
    <property type="component" value="Unassembled WGS sequence"/>
</dbReference>
<name>A0ABS7WE99_STROV</name>